<sequence>MRLFWLTLLTLCAFAANSLLNRAALAAGGADPLAFAAIRVAAGAATLLALVQVRGKRLPALRPVPVPVLALAAYMLGFSLSYLELAAGTGALILFGGVQITMFAGALLSGEKVPPRRSLGAALAFAGLVWLMLPSAGAVPSFRAAALMLVAALGWGIYSLAGRRVADPLASTAANFIWCLPLAALPLIWPGATLPNAQGWLLALVSGAVTSGLGYALWYALVPQLGAGRAAVAQMAVPVIALLGGVALLAEVPGLPALAASAIVMAGVALATLPRR</sequence>
<feature type="domain" description="EamA" evidence="7">
    <location>
        <begin position="144"/>
        <end position="272"/>
    </location>
</feature>
<feature type="transmembrane region" description="Helical" evidence="5">
    <location>
        <begin position="198"/>
        <end position="218"/>
    </location>
</feature>
<gene>
    <name evidence="8" type="ORF">C8N34_103254</name>
</gene>
<evidence type="ECO:0000256" key="6">
    <source>
        <dbReference type="SAM" id="SignalP"/>
    </source>
</evidence>
<evidence type="ECO:0000256" key="2">
    <source>
        <dbReference type="ARBA" id="ARBA00022692"/>
    </source>
</evidence>
<dbReference type="GO" id="GO:0016020">
    <property type="term" value="C:membrane"/>
    <property type="evidence" value="ECO:0007669"/>
    <property type="project" value="UniProtKB-SubCell"/>
</dbReference>
<feature type="chain" id="PRO_5015425239" evidence="6">
    <location>
        <begin position="27"/>
        <end position="276"/>
    </location>
</feature>
<dbReference type="Pfam" id="PF00892">
    <property type="entry name" value="EamA"/>
    <property type="match status" value="1"/>
</dbReference>
<evidence type="ECO:0000313" key="8">
    <source>
        <dbReference type="EMBL" id="PTX51751.1"/>
    </source>
</evidence>
<dbReference type="AlphaFoldDB" id="A0A2T6B6Q0"/>
<proteinExistence type="predicted"/>
<feature type="transmembrane region" description="Helical" evidence="5">
    <location>
        <begin position="255"/>
        <end position="273"/>
    </location>
</feature>
<dbReference type="OrthoDB" id="321830at2"/>
<keyword evidence="6" id="KW-0732">Signal</keyword>
<comment type="subcellular location">
    <subcellularLocation>
        <location evidence="1">Membrane</location>
        <topology evidence="1">Multi-pass membrane protein</topology>
    </subcellularLocation>
</comment>
<evidence type="ECO:0000256" key="5">
    <source>
        <dbReference type="SAM" id="Phobius"/>
    </source>
</evidence>
<dbReference type="SUPFAM" id="SSF103481">
    <property type="entry name" value="Multidrug resistance efflux transporter EmrE"/>
    <property type="match status" value="2"/>
</dbReference>
<protein>
    <submittedName>
        <fullName evidence="8">EamA-like transporter family protein</fullName>
    </submittedName>
</protein>
<accession>A0A2T6B6Q0</accession>
<feature type="transmembrane region" description="Helical" evidence="5">
    <location>
        <begin position="36"/>
        <end position="53"/>
    </location>
</feature>
<evidence type="ECO:0000256" key="1">
    <source>
        <dbReference type="ARBA" id="ARBA00004141"/>
    </source>
</evidence>
<organism evidence="8 9">
    <name type="scientific">Gemmobacter caeni</name>
    <dbReference type="NCBI Taxonomy" id="589035"/>
    <lineage>
        <taxon>Bacteria</taxon>
        <taxon>Pseudomonadati</taxon>
        <taxon>Pseudomonadota</taxon>
        <taxon>Alphaproteobacteria</taxon>
        <taxon>Rhodobacterales</taxon>
        <taxon>Paracoccaceae</taxon>
        <taxon>Gemmobacter</taxon>
    </lineage>
</organism>
<dbReference type="PANTHER" id="PTHR32322">
    <property type="entry name" value="INNER MEMBRANE TRANSPORTER"/>
    <property type="match status" value="1"/>
</dbReference>
<feature type="transmembrane region" description="Helical" evidence="5">
    <location>
        <begin position="119"/>
        <end position="136"/>
    </location>
</feature>
<dbReference type="InterPro" id="IPR050638">
    <property type="entry name" value="AA-Vitamin_Transporters"/>
</dbReference>
<feature type="transmembrane region" description="Helical" evidence="5">
    <location>
        <begin position="142"/>
        <end position="161"/>
    </location>
</feature>
<dbReference type="EMBL" id="QBKP01000003">
    <property type="protein sequence ID" value="PTX51751.1"/>
    <property type="molecule type" value="Genomic_DNA"/>
</dbReference>
<dbReference type="InterPro" id="IPR000620">
    <property type="entry name" value="EamA_dom"/>
</dbReference>
<keyword evidence="4 5" id="KW-0472">Membrane</keyword>
<comment type="caution">
    <text evidence="8">The sequence shown here is derived from an EMBL/GenBank/DDBJ whole genome shotgun (WGS) entry which is preliminary data.</text>
</comment>
<dbReference type="RefSeq" id="WP_108128248.1">
    <property type="nucleotide sequence ID" value="NZ_QBKP01000003.1"/>
</dbReference>
<dbReference type="Proteomes" id="UP000244224">
    <property type="component" value="Unassembled WGS sequence"/>
</dbReference>
<reference evidence="8 9" key="1">
    <citation type="submission" date="2018-04" db="EMBL/GenBank/DDBJ databases">
        <title>Genomic Encyclopedia of Archaeal and Bacterial Type Strains, Phase II (KMG-II): from individual species to whole genera.</title>
        <authorList>
            <person name="Goeker M."/>
        </authorList>
    </citation>
    <scope>NUCLEOTIDE SEQUENCE [LARGE SCALE GENOMIC DNA]</scope>
    <source>
        <strain evidence="8 9">DSM 21823</strain>
    </source>
</reference>
<keyword evidence="9" id="KW-1185">Reference proteome</keyword>
<feature type="signal peptide" evidence="6">
    <location>
        <begin position="1"/>
        <end position="26"/>
    </location>
</feature>
<dbReference type="InterPro" id="IPR037185">
    <property type="entry name" value="EmrE-like"/>
</dbReference>
<keyword evidence="2 5" id="KW-0812">Transmembrane</keyword>
<evidence type="ECO:0000256" key="4">
    <source>
        <dbReference type="ARBA" id="ARBA00023136"/>
    </source>
</evidence>
<name>A0A2T6B6Q0_9RHOB</name>
<feature type="transmembrane region" description="Helical" evidence="5">
    <location>
        <begin position="65"/>
        <end position="83"/>
    </location>
</feature>
<feature type="transmembrane region" description="Helical" evidence="5">
    <location>
        <begin position="89"/>
        <end position="107"/>
    </location>
</feature>
<feature type="transmembrane region" description="Helical" evidence="5">
    <location>
        <begin position="173"/>
        <end position="192"/>
    </location>
</feature>
<evidence type="ECO:0000313" key="9">
    <source>
        <dbReference type="Proteomes" id="UP000244224"/>
    </source>
</evidence>
<feature type="transmembrane region" description="Helical" evidence="5">
    <location>
        <begin position="230"/>
        <end position="249"/>
    </location>
</feature>
<keyword evidence="3 5" id="KW-1133">Transmembrane helix</keyword>
<evidence type="ECO:0000256" key="3">
    <source>
        <dbReference type="ARBA" id="ARBA00022989"/>
    </source>
</evidence>
<dbReference type="PANTHER" id="PTHR32322:SF9">
    <property type="entry name" value="AMINO-ACID METABOLITE EFFLUX PUMP-RELATED"/>
    <property type="match status" value="1"/>
</dbReference>
<evidence type="ECO:0000259" key="7">
    <source>
        <dbReference type="Pfam" id="PF00892"/>
    </source>
</evidence>